<comment type="caution">
    <text evidence="2">The sequence shown here is derived from an EMBL/GenBank/DDBJ whole genome shotgun (WGS) entry which is preliminary data.</text>
</comment>
<evidence type="ECO:0000313" key="2">
    <source>
        <dbReference type="EMBL" id="GMN52563.1"/>
    </source>
</evidence>
<proteinExistence type="predicted"/>
<sequence>MLDGMGAQATEPLTASHGRRCGGRRDQGAGARHAAFEDELDSQTPKVEFKLGNVSSDGMPNKL</sequence>
<organism evidence="2 3">
    <name type="scientific">Ficus carica</name>
    <name type="common">Common fig</name>
    <dbReference type="NCBI Taxonomy" id="3494"/>
    <lineage>
        <taxon>Eukaryota</taxon>
        <taxon>Viridiplantae</taxon>
        <taxon>Streptophyta</taxon>
        <taxon>Embryophyta</taxon>
        <taxon>Tracheophyta</taxon>
        <taxon>Spermatophyta</taxon>
        <taxon>Magnoliopsida</taxon>
        <taxon>eudicotyledons</taxon>
        <taxon>Gunneridae</taxon>
        <taxon>Pentapetalae</taxon>
        <taxon>rosids</taxon>
        <taxon>fabids</taxon>
        <taxon>Rosales</taxon>
        <taxon>Moraceae</taxon>
        <taxon>Ficeae</taxon>
        <taxon>Ficus</taxon>
    </lineage>
</organism>
<keyword evidence="3" id="KW-1185">Reference proteome</keyword>
<accession>A0AA88AD88</accession>
<gene>
    <name evidence="2" type="ORF">TIFTF001_021711</name>
</gene>
<evidence type="ECO:0000313" key="3">
    <source>
        <dbReference type="Proteomes" id="UP001187192"/>
    </source>
</evidence>
<dbReference type="EMBL" id="BTGU01000042">
    <property type="protein sequence ID" value="GMN52563.1"/>
    <property type="molecule type" value="Genomic_DNA"/>
</dbReference>
<name>A0AA88AD88_FICCA</name>
<dbReference type="Proteomes" id="UP001187192">
    <property type="component" value="Unassembled WGS sequence"/>
</dbReference>
<protein>
    <submittedName>
        <fullName evidence="2">Uncharacterized protein</fullName>
    </submittedName>
</protein>
<feature type="region of interest" description="Disordered" evidence="1">
    <location>
        <begin position="1"/>
        <end position="41"/>
    </location>
</feature>
<reference evidence="2" key="1">
    <citation type="submission" date="2023-07" db="EMBL/GenBank/DDBJ databases">
        <title>draft genome sequence of fig (Ficus carica).</title>
        <authorList>
            <person name="Takahashi T."/>
            <person name="Nishimura K."/>
        </authorList>
    </citation>
    <scope>NUCLEOTIDE SEQUENCE</scope>
</reference>
<evidence type="ECO:0000256" key="1">
    <source>
        <dbReference type="SAM" id="MobiDB-lite"/>
    </source>
</evidence>
<dbReference type="AlphaFoldDB" id="A0AA88AD88"/>